<reference evidence="1 2" key="1">
    <citation type="journal article" date="2017" name="PLoS Biol.">
        <title>The sea cucumber genome provides insights into morphological evolution and visceral regeneration.</title>
        <authorList>
            <person name="Zhang X."/>
            <person name="Sun L."/>
            <person name="Yuan J."/>
            <person name="Sun Y."/>
            <person name="Gao Y."/>
            <person name="Zhang L."/>
            <person name="Li S."/>
            <person name="Dai H."/>
            <person name="Hamel J.F."/>
            <person name="Liu C."/>
            <person name="Yu Y."/>
            <person name="Liu S."/>
            <person name="Lin W."/>
            <person name="Guo K."/>
            <person name="Jin S."/>
            <person name="Xu P."/>
            <person name="Storey K.B."/>
            <person name="Huan P."/>
            <person name="Zhang T."/>
            <person name="Zhou Y."/>
            <person name="Zhang J."/>
            <person name="Lin C."/>
            <person name="Li X."/>
            <person name="Xing L."/>
            <person name="Huo D."/>
            <person name="Sun M."/>
            <person name="Wang L."/>
            <person name="Mercier A."/>
            <person name="Li F."/>
            <person name="Yang H."/>
            <person name="Xiang J."/>
        </authorList>
    </citation>
    <scope>NUCLEOTIDE SEQUENCE [LARGE SCALE GENOMIC DNA]</scope>
    <source>
        <strain evidence="1">Shaxun</strain>
        <tissue evidence="1">Muscle</tissue>
    </source>
</reference>
<dbReference type="AlphaFoldDB" id="A0A2G8JFP2"/>
<protein>
    <submittedName>
        <fullName evidence="1">Uncharacterized protein</fullName>
    </submittedName>
</protein>
<sequence>MDPDWTNDTTLTAKCRMLLSGALHGKDTLFLSDNFEDLTREVISKIRDDEEKRMLEADELILMFGASLLERLGALRRHVISQRMRQLARLLITFKITNGQTSLMELIDASRFYDVVVCVRGVCGDAQEQTVAGVKMFTSPSYGLHIGHSIVKCCMIKRGRAIRLKNHEMKQEAVSFQELMEGQDWI</sequence>
<organism evidence="1 2">
    <name type="scientific">Stichopus japonicus</name>
    <name type="common">Sea cucumber</name>
    <dbReference type="NCBI Taxonomy" id="307972"/>
    <lineage>
        <taxon>Eukaryota</taxon>
        <taxon>Metazoa</taxon>
        <taxon>Echinodermata</taxon>
        <taxon>Eleutherozoa</taxon>
        <taxon>Echinozoa</taxon>
        <taxon>Holothuroidea</taxon>
        <taxon>Aspidochirotacea</taxon>
        <taxon>Aspidochirotida</taxon>
        <taxon>Stichopodidae</taxon>
        <taxon>Apostichopus</taxon>
    </lineage>
</organism>
<dbReference type="OrthoDB" id="10066972at2759"/>
<proteinExistence type="predicted"/>
<comment type="caution">
    <text evidence="1">The sequence shown here is derived from an EMBL/GenBank/DDBJ whole genome shotgun (WGS) entry which is preliminary data.</text>
</comment>
<dbReference type="PANTHER" id="PTHR33480:SF1">
    <property type="entry name" value="TYR RECOMBINASE DOMAIN-CONTAINING PROTEIN"/>
    <property type="match status" value="1"/>
</dbReference>
<dbReference type="PANTHER" id="PTHR33480">
    <property type="entry name" value="SET DOMAIN-CONTAINING PROTEIN-RELATED"/>
    <property type="match status" value="1"/>
</dbReference>
<dbReference type="EMBL" id="MRZV01002141">
    <property type="protein sequence ID" value="PIK34555.1"/>
    <property type="molecule type" value="Genomic_DNA"/>
</dbReference>
<dbReference type="Proteomes" id="UP000230750">
    <property type="component" value="Unassembled WGS sequence"/>
</dbReference>
<gene>
    <name evidence="1" type="ORF">BSL78_28629</name>
</gene>
<name>A0A2G8JFP2_STIJA</name>
<evidence type="ECO:0000313" key="2">
    <source>
        <dbReference type="Proteomes" id="UP000230750"/>
    </source>
</evidence>
<evidence type="ECO:0000313" key="1">
    <source>
        <dbReference type="EMBL" id="PIK34555.1"/>
    </source>
</evidence>
<accession>A0A2G8JFP2</accession>
<keyword evidence="2" id="KW-1185">Reference proteome</keyword>